<keyword evidence="1" id="KW-0378">Hydrolase</keyword>
<keyword evidence="2" id="KW-1185">Reference proteome</keyword>
<comment type="caution">
    <text evidence="1">The sequence shown here is derived from an EMBL/GenBank/DDBJ whole genome shotgun (WGS) entry which is preliminary data.</text>
</comment>
<dbReference type="GO" id="GO:0004519">
    <property type="term" value="F:endonuclease activity"/>
    <property type="evidence" value="ECO:0007669"/>
    <property type="project" value="UniProtKB-KW"/>
</dbReference>
<dbReference type="AlphaFoldDB" id="A0ABD2BG65"/>
<protein>
    <submittedName>
        <fullName evidence="1">Enzymatic polyprotein endonuclease reverse</fullName>
    </submittedName>
</protein>
<name>A0ABD2BG65_VESSQ</name>
<gene>
    <name evidence="1" type="ORF">V1478_004444</name>
</gene>
<keyword evidence="1" id="KW-0255">Endonuclease</keyword>
<evidence type="ECO:0000313" key="1">
    <source>
        <dbReference type="EMBL" id="KAL2731756.1"/>
    </source>
</evidence>
<organism evidence="1 2">
    <name type="scientific">Vespula squamosa</name>
    <name type="common">Southern yellow jacket</name>
    <name type="synonym">Wasp</name>
    <dbReference type="NCBI Taxonomy" id="30214"/>
    <lineage>
        <taxon>Eukaryota</taxon>
        <taxon>Metazoa</taxon>
        <taxon>Ecdysozoa</taxon>
        <taxon>Arthropoda</taxon>
        <taxon>Hexapoda</taxon>
        <taxon>Insecta</taxon>
        <taxon>Pterygota</taxon>
        <taxon>Neoptera</taxon>
        <taxon>Endopterygota</taxon>
        <taxon>Hymenoptera</taxon>
        <taxon>Apocrita</taxon>
        <taxon>Aculeata</taxon>
        <taxon>Vespoidea</taxon>
        <taxon>Vespidae</taxon>
        <taxon>Vespinae</taxon>
        <taxon>Vespula</taxon>
    </lineage>
</organism>
<accession>A0ABD2BG65</accession>
<sequence length="141" mass="15825">MGGSCDVFKVKILNKEVQTVYIPALNLGNDIYAGEAIVTNSNGCANIKIFNTNEKDIKITISMVQLEEFNGHDVTKRNEKYFIALPVKKRISVSTQLETLDETLYFLFDAALNLQFKTISISRGPVGDVPWADVRSFNFLE</sequence>
<dbReference type="Proteomes" id="UP001607302">
    <property type="component" value="Unassembled WGS sequence"/>
</dbReference>
<keyword evidence="1" id="KW-0540">Nuclease</keyword>
<reference evidence="1 2" key="1">
    <citation type="journal article" date="2024" name="Ann. Entomol. Soc. Am.">
        <title>Genomic analyses of the southern and eastern yellowjacket wasps (Hymenoptera: Vespidae) reveal evolutionary signatures of social life.</title>
        <authorList>
            <person name="Catto M.A."/>
            <person name="Caine P.B."/>
            <person name="Orr S.E."/>
            <person name="Hunt B.G."/>
            <person name="Goodisman M.A.D."/>
        </authorList>
    </citation>
    <scope>NUCLEOTIDE SEQUENCE [LARGE SCALE GENOMIC DNA]</scope>
    <source>
        <strain evidence="1">233</strain>
        <tissue evidence="1">Head and thorax</tissue>
    </source>
</reference>
<proteinExistence type="predicted"/>
<evidence type="ECO:0000313" key="2">
    <source>
        <dbReference type="Proteomes" id="UP001607302"/>
    </source>
</evidence>
<dbReference type="EMBL" id="JAUDFV010000102">
    <property type="protein sequence ID" value="KAL2731756.1"/>
    <property type="molecule type" value="Genomic_DNA"/>
</dbReference>